<dbReference type="InterPro" id="IPR002509">
    <property type="entry name" value="NODB_dom"/>
</dbReference>
<dbReference type="GO" id="GO:0016810">
    <property type="term" value="F:hydrolase activity, acting on carbon-nitrogen (but not peptide) bonds"/>
    <property type="evidence" value="ECO:0007669"/>
    <property type="project" value="InterPro"/>
</dbReference>
<feature type="region of interest" description="Disordered" evidence="1">
    <location>
        <begin position="1"/>
        <end position="33"/>
    </location>
</feature>
<evidence type="ECO:0000256" key="1">
    <source>
        <dbReference type="SAM" id="MobiDB-lite"/>
    </source>
</evidence>
<dbReference type="GO" id="GO:0005975">
    <property type="term" value="P:carbohydrate metabolic process"/>
    <property type="evidence" value="ECO:0007669"/>
    <property type="project" value="InterPro"/>
</dbReference>
<dbReference type="Gene3D" id="3.20.20.370">
    <property type="entry name" value="Glycoside hydrolase/deacetylase"/>
    <property type="match status" value="1"/>
</dbReference>
<dbReference type="Pfam" id="PF01522">
    <property type="entry name" value="Polysacc_deac_1"/>
    <property type="match status" value="1"/>
</dbReference>
<dbReference type="PROSITE" id="PS51677">
    <property type="entry name" value="NODB"/>
    <property type="match status" value="1"/>
</dbReference>
<dbReference type="RefSeq" id="WP_208044335.1">
    <property type="nucleotide sequence ID" value="NZ_JAGDYL010000001.1"/>
</dbReference>
<dbReference type="AlphaFoldDB" id="A0A939LWU3"/>
<gene>
    <name evidence="3" type="ORF">J4H91_00765</name>
</gene>
<evidence type="ECO:0000313" key="4">
    <source>
        <dbReference type="Proteomes" id="UP000664398"/>
    </source>
</evidence>
<dbReference type="PANTHER" id="PTHR43123:SF1">
    <property type="entry name" value="POLYSACCHARIDE DEACETYLASE-RELATED"/>
    <property type="match status" value="1"/>
</dbReference>
<organism evidence="3 4">
    <name type="scientific">Leucobacter ruminantium</name>
    <dbReference type="NCBI Taxonomy" id="1289170"/>
    <lineage>
        <taxon>Bacteria</taxon>
        <taxon>Bacillati</taxon>
        <taxon>Actinomycetota</taxon>
        <taxon>Actinomycetes</taxon>
        <taxon>Micrococcales</taxon>
        <taxon>Microbacteriaceae</taxon>
        <taxon>Leucobacter</taxon>
    </lineage>
</organism>
<protein>
    <submittedName>
        <fullName evidence="3">Polysaccharide deacetylase family protein</fullName>
    </submittedName>
</protein>
<evidence type="ECO:0000259" key="2">
    <source>
        <dbReference type="PROSITE" id="PS51677"/>
    </source>
</evidence>
<dbReference type="InterPro" id="IPR011330">
    <property type="entry name" value="Glyco_hydro/deAcase_b/a-brl"/>
</dbReference>
<reference evidence="3" key="1">
    <citation type="submission" date="2021-03" db="EMBL/GenBank/DDBJ databases">
        <title>Leucobacter chromiisoli sp. nov., isolated from chromium-containing soil of chemical plant.</title>
        <authorList>
            <person name="Xu Z."/>
        </authorList>
    </citation>
    <scope>NUCLEOTIDE SEQUENCE</scope>
    <source>
        <strain evidence="3">A2</strain>
    </source>
</reference>
<dbReference type="Proteomes" id="UP000664398">
    <property type="component" value="Unassembled WGS sequence"/>
</dbReference>
<sequence>MPDPQQVAKNHWYRNDDIPGVPGPDREIQGYGEKPPVIRWEGGAKVAINIVINYEEGSELTFAMGDGRNDGMYELPFDVDDQRDLAKESMYEYGSRAGIWRLFRTFDRYDIPITVFGAAVALERNPRVAEKIRERGDELVGHGYRWIDHYEYSREEERELIALAMESFDRMGLTPRGWYCREMSVNTRELLVQDGRFLYDSDYYGDDLPYWTFVEGESHLVVPYSLAVNDCRYIMGTGFGSPTDFVDVAKRTVLQLLDDGDECGRMMSIGLHPRITGNPARAHGLAEFIAWAQQQEGVAFMRRIDIAEQFIEQVPRPASPAERPNS</sequence>
<accession>A0A939LWU3</accession>
<keyword evidence="4" id="KW-1185">Reference proteome</keyword>
<feature type="domain" description="NodB homology" evidence="2">
    <location>
        <begin position="85"/>
        <end position="301"/>
    </location>
</feature>
<name>A0A939LWU3_9MICO</name>
<dbReference type="EMBL" id="JAGDYL010000001">
    <property type="protein sequence ID" value="MBO1803852.1"/>
    <property type="molecule type" value="Genomic_DNA"/>
</dbReference>
<dbReference type="SUPFAM" id="SSF88713">
    <property type="entry name" value="Glycoside hydrolase/deacetylase"/>
    <property type="match status" value="1"/>
</dbReference>
<proteinExistence type="predicted"/>
<evidence type="ECO:0000313" key="3">
    <source>
        <dbReference type="EMBL" id="MBO1803852.1"/>
    </source>
</evidence>
<comment type="caution">
    <text evidence="3">The sequence shown here is derived from an EMBL/GenBank/DDBJ whole genome shotgun (WGS) entry which is preliminary data.</text>
</comment>
<dbReference type="PANTHER" id="PTHR43123">
    <property type="entry name" value="POLYSACCHARIDE DEACETYLASE-RELATED"/>
    <property type="match status" value="1"/>
</dbReference>